<sequence>MHKPPNVALADENTAPARSKTGGRCRANWEPAFRHFLTVLERASSNGQISLDQVQRLAAAFLKAEGPVAELFSRSEISCRDAFIAADLERKRQDHFGRLIAQPFSDLFGNGAHGLERRQLPQFFTALKMILGDEMYADLRSRAKLIAETYRGEDGGIDWEHFHADRRSVQILDRVRLGVAKSFHRFDPRKDWFLLVMNQNPTTVSLGSNTFVAKTAQEREAHHFTERHMLRLFDALFAGCDPKALSPERKNALTQVGGNDAIDRIGQFRHNVRMALLRLGGNAA</sequence>
<feature type="region of interest" description="Disordered" evidence="1">
    <location>
        <begin position="1"/>
        <end position="22"/>
    </location>
</feature>
<protein>
    <submittedName>
        <fullName evidence="2">Uncharacterized protein</fullName>
    </submittedName>
</protein>
<gene>
    <name evidence="2" type="ORF">MGR_3272</name>
</gene>
<name>A4TZR3_9PROT</name>
<evidence type="ECO:0000256" key="1">
    <source>
        <dbReference type="SAM" id="MobiDB-lite"/>
    </source>
</evidence>
<accession>A4TZR3</accession>
<proteinExistence type="predicted"/>
<dbReference type="AlphaFoldDB" id="A4TZR3"/>
<reference evidence="2" key="1">
    <citation type="journal article" date="2007" name="J. Bacteriol.">
        <title>Comparative genome analysis of four magnetotactic bacteria reveals a complex set of group-specific genes implicated in magnetosome biomineralization and function.</title>
        <authorList>
            <person name="Richter M."/>
            <person name="Kube M."/>
            <person name="Bazylinski D.A."/>
            <person name="Lombardot T."/>
            <person name="Gloeckner F.O."/>
            <person name="Reinhardt R."/>
            <person name="Schueler D."/>
        </authorList>
    </citation>
    <scope>NUCLEOTIDE SEQUENCE</scope>
    <source>
        <strain evidence="2">MSR-1</strain>
    </source>
</reference>
<organism evidence="2">
    <name type="scientific">Magnetospirillum gryphiswaldense</name>
    <dbReference type="NCBI Taxonomy" id="55518"/>
    <lineage>
        <taxon>Bacteria</taxon>
        <taxon>Pseudomonadati</taxon>
        <taxon>Pseudomonadota</taxon>
        <taxon>Alphaproteobacteria</taxon>
        <taxon>Rhodospirillales</taxon>
        <taxon>Rhodospirillaceae</taxon>
        <taxon>Magnetospirillum</taxon>
    </lineage>
</organism>
<dbReference type="RefSeq" id="WP_024081995.1">
    <property type="nucleotide sequence ID" value="NZ_CP027527.1"/>
</dbReference>
<dbReference type="EMBL" id="CU459003">
    <property type="protein sequence ID" value="CAM76120.1"/>
    <property type="molecule type" value="Genomic_DNA"/>
</dbReference>
<evidence type="ECO:0000313" key="2">
    <source>
        <dbReference type="EMBL" id="CAM76120.1"/>
    </source>
</evidence>